<evidence type="ECO:0000256" key="11">
    <source>
        <dbReference type="ARBA" id="ARBA00023136"/>
    </source>
</evidence>
<keyword evidence="7 13" id="KW-0645">Protease</keyword>
<dbReference type="NCBIfam" id="TIGR02227">
    <property type="entry name" value="sigpep_I_bact"/>
    <property type="match status" value="1"/>
</dbReference>
<dbReference type="CDD" id="cd06530">
    <property type="entry name" value="S26_SPase_I"/>
    <property type="match status" value="1"/>
</dbReference>
<dbReference type="Proteomes" id="UP000067325">
    <property type="component" value="Chromosome"/>
</dbReference>
<dbReference type="InterPro" id="IPR019533">
    <property type="entry name" value="Peptidase_S26"/>
</dbReference>
<protein>
    <recommendedName>
        <fullName evidence="5 13">Signal peptidase I</fullName>
        <ecNumber evidence="4 13">3.4.21.89</ecNumber>
    </recommendedName>
</protein>
<evidence type="ECO:0000256" key="4">
    <source>
        <dbReference type="ARBA" id="ARBA00013208"/>
    </source>
</evidence>
<feature type="domain" description="Peptidase S26" evidence="15">
    <location>
        <begin position="56"/>
        <end position="297"/>
    </location>
</feature>
<dbReference type="InterPro" id="IPR019756">
    <property type="entry name" value="Pept_S26A_signal_pept_1_Ser-AS"/>
</dbReference>
<dbReference type="Gene3D" id="2.170.230.10">
    <property type="match status" value="1"/>
</dbReference>
<evidence type="ECO:0000256" key="5">
    <source>
        <dbReference type="ARBA" id="ARBA00019232"/>
    </source>
</evidence>
<evidence type="ECO:0000256" key="13">
    <source>
        <dbReference type="RuleBase" id="RU003993"/>
    </source>
</evidence>
<dbReference type="SUPFAM" id="SSF51306">
    <property type="entry name" value="LexA/Signal peptidase"/>
    <property type="match status" value="1"/>
</dbReference>
<sequence length="320" mass="36333">MILGVGMAYIFALILAIATLITGITWFIKHLKRVLEYRKNSNGIGVKCKKYQDGWINIGASLFPVLLLVFVIRSFVFEPFQIPSGSMMPTLWVGDFILVNKFAYGIKNPITQSTMIKMGHPKRGDVVVFKYPPDPSLDYIKRVIGLPGDRVCYDPIVKRITIQPGWANHDHTRTSTLSITYSNIISSDILHNLNSNSNEYTSKSEQFLQTNQILYSGTRLSQYQESLDGVVHDILITPNQLDLLSLYYQQPGYALTEWIVPQGEYFMMGDNRDNSADSRYWGFVPEKNIVGKAIVIWMSFDKLEGKWPTGVRLSHIGSIH</sequence>
<dbReference type="InterPro" id="IPR036286">
    <property type="entry name" value="LexA/Signal_pep-like_sf"/>
</dbReference>
<dbReference type="Gene3D" id="2.10.109.10">
    <property type="entry name" value="Umud Fragment, subunit A"/>
    <property type="match status" value="1"/>
</dbReference>
<dbReference type="GO" id="GO:0005886">
    <property type="term" value="C:plasma membrane"/>
    <property type="evidence" value="ECO:0007669"/>
    <property type="project" value="UniProtKB-SubCell"/>
</dbReference>
<accession>A0A088MYB1</accession>
<dbReference type="PROSITE" id="PS00501">
    <property type="entry name" value="SPASE_I_1"/>
    <property type="match status" value="1"/>
</dbReference>
<evidence type="ECO:0000256" key="12">
    <source>
        <dbReference type="PIRSR" id="PIRSR600223-1"/>
    </source>
</evidence>
<dbReference type="PROSITE" id="PS00760">
    <property type="entry name" value="SPASE_I_2"/>
    <property type="match status" value="1"/>
</dbReference>
<organism evidence="16 17">
    <name type="scientific">Candidatus Palibaumannia cicadellinicola</name>
    <dbReference type="NCBI Taxonomy" id="186490"/>
    <lineage>
        <taxon>Bacteria</taxon>
        <taxon>Pseudomonadati</taxon>
        <taxon>Pseudomonadota</taxon>
        <taxon>Gammaproteobacteria</taxon>
        <taxon>Candidatus Palibaumannia</taxon>
    </lineage>
</organism>
<keyword evidence="10 13" id="KW-1133">Transmembrane helix</keyword>
<dbReference type="PANTHER" id="PTHR43390:SF1">
    <property type="entry name" value="CHLOROPLAST PROCESSING PEPTIDASE"/>
    <property type="match status" value="1"/>
</dbReference>
<evidence type="ECO:0000256" key="9">
    <source>
        <dbReference type="ARBA" id="ARBA00022801"/>
    </source>
</evidence>
<evidence type="ECO:0000256" key="1">
    <source>
        <dbReference type="ARBA" id="ARBA00000677"/>
    </source>
</evidence>
<dbReference type="InterPro" id="IPR019758">
    <property type="entry name" value="Pept_S26A_signal_pept_1_CS"/>
</dbReference>
<dbReference type="PANTHER" id="PTHR43390">
    <property type="entry name" value="SIGNAL PEPTIDASE I"/>
    <property type="match status" value="1"/>
</dbReference>
<name>A0A088MYB1_9GAMM</name>
<evidence type="ECO:0000313" key="17">
    <source>
        <dbReference type="Proteomes" id="UP000067325"/>
    </source>
</evidence>
<gene>
    <name evidence="16" type="ORF">IM45_647</name>
</gene>
<dbReference type="Pfam" id="PF10502">
    <property type="entry name" value="Peptidase_S26"/>
    <property type="match status" value="1"/>
</dbReference>
<reference evidence="16 17" key="1">
    <citation type="journal article" date="2014" name="MBio">
        <title>Differential genome evolution between companion symbionts in an insect-bacterial symbiosis.</title>
        <authorList>
            <person name="Bennett G.M."/>
            <person name="McCutcheon J.P."/>
            <person name="MacDonald B.R."/>
            <person name="Romanovicz D."/>
            <person name="Moran N.A."/>
        </authorList>
    </citation>
    <scope>NUCLEOTIDE SEQUENCE [LARGE SCALE GENOMIC DNA]</scope>
    <source>
        <strain evidence="16 17">BGSS</strain>
    </source>
</reference>
<dbReference type="eggNOG" id="COG0681">
    <property type="taxonomic scope" value="Bacteria"/>
</dbReference>
<dbReference type="PRINTS" id="PR00727">
    <property type="entry name" value="LEADERPTASE"/>
</dbReference>
<dbReference type="GO" id="GO:0009003">
    <property type="term" value="F:signal peptidase activity"/>
    <property type="evidence" value="ECO:0007669"/>
    <property type="project" value="UniProtKB-EC"/>
</dbReference>
<evidence type="ECO:0000256" key="10">
    <source>
        <dbReference type="ARBA" id="ARBA00022989"/>
    </source>
</evidence>
<evidence type="ECO:0000259" key="15">
    <source>
        <dbReference type="Pfam" id="PF10502"/>
    </source>
</evidence>
<dbReference type="AlphaFoldDB" id="A0A088MYB1"/>
<dbReference type="GO" id="GO:0006465">
    <property type="term" value="P:signal peptide processing"/>
    <property type="evidence" value="ECO:0007669"/>
    <property type="project" value="InterPro"/>
</dbReference>
<dbReference type="InterPro" id="IPR000223">
    <property type="entry name" value="Pept_S26A_signal_pept_1"/>
</dbReference>
<keyword evidence="6" id="KW-1003">Cell membrane</keyword>
<dbReference type="PROSITE" id="PS00761">
    <property type="entry name" value="SPASE_I_3"/>
    <property type="match status" value="1"/>
</dbReference>
<evidence type="ECO:0000256" key="7">
    <source>
        <dbReference type="ARBA" id="ARBA00022670"/>
    </source>
</evidence>
<dbReference type="EC" id="3.4.21.89" evidence="4 13"/>
<comment type="catalytic activity">
    <reaction evidence="1 13">
        <text>Cleavage of hydrophobic, N-terminal signal or leader sequences from secreted and periplasmic proteins.</text>
        <dbReference type="EC" id="3.4.21.89"/>
    </reaction>
</comment>
<keyword evidence="8 13" id="KW-0812">Transmembrane</keyword>
<comment type="subcellular location">
    <subcellularLocation>
        <location evidence="2">Cell membrane</location>
        <topology evidence="2">Multi-pass membrane protein</topology>
    </subcellularLocation>
    <subcellularLocation>
        <location evidence="14">Membrane</location>
        <topology evidence="14">Multi-pass membrane protein</topology>
    </subcellularLocation>
</comment>
<evidence type="ECO:0000256" key="3">
    <source>
        <dbReference type="ARBA" id="ARBA00009370"/>
    </source>
</evidence>
<dbReference type="EMBL" id="CP008985">
    <property type="protein sequence ID" value="AIN47199.1"/>
    <property type="molecule type" value="Genomic_DNA"/>
</dbReference>
<comment type="similarity">
    <text evidence="3 14">Belongs to the peptidase S26 family.</text>
</comment>
<evidence type="ECO:0000313" key="16">
    <source>
        <dbReference type="EMBL" id="AIN47199.1"/>
    </source>
</evidence>
<keyword evidence="11 13" id="KW-0472">Membrane</keyword>
<dbReference type="KEGG" id="bcib:IM45_647"/>
<dbReference type="NCBIfam" id="NF008114">
    <property type="entry name" value="PRK10861.1"/>
    <property type="match status" value="1"/>
</dbReference>
<keyword evidence="9 13" id="KW-0378">Hydrolase</keyword>
<feature type="active site" evidence="12">
    <location>
        <position position="141"/>
    </location>
</feature>
<dbReference type="InterPro" id="IPR019757">
    <property type="entry name" value="Pept_S26A_signal_pept_1_Lys-AS"/>
</dbReference>
<feature type="active site" evidence="12">
    <location>
        <position position="86"/>
    </location>
</feature>
<evidence type="ECO:0000256" key="14">
    <source>
        <dbReference type="RuleBase" id="RU362042"/>
    </source>
</evidence>
<proteinExistence type="inferred from homology"/>
<dbReference type="InterPro" id="IPR019766">
    <property type="entry name" value="Sign_pep_all-beta_subdom"/>
</dbReference>
<dbReference type="GO" id="GO:0004252">
    <property type="term" value="F:serine-type endopeptidase activity"/>
    <property type="evidence" value="ECO:0007669"/>
    <property type="project" value="InterPro"/>
</dbReference>
<evidence type="ECO:0000256" key="6">
    <source>
        <dbReference type="ARBA" id="ARBA00022475"/>
    </source>
</evidence>
<evidence type="ECO:0000256" key="8">
    <source>
        <dbReference type="ARBA" id="ARBA00022692"/>
    </source>
</evidence>
<feature type="transmembrane region" description="Helical" evidence="13">
    <location>
        <begin position="55"/>
        <end position="76"/>
    </location>
</feature>
<feature type="transmembrane region" description="Helical" evidence="13">
    <location>
        <begin position="6"/>
        <end position="28"/>
    </location>
</feature>
<evidence type="ECO:0000256" key="2">
    <source>
        <dbReference type="ARBA" id="ARBA00004651"/>
    </source>
</evidence>